<keyword evidence="2" id="KW-0472">Membrane</keyword>
<evidence type="ECO:0000256" key="1">
    <source>
        <dbReference type="SAM" id="MobiDB-lite"/>
    </source>
</evidence>
<feature type="transmembrane region" description="Helical" evidence="2">
    <location>
        <begin position="98"/>
        <end position="117"/>
    </location>
</feature>
<feature type="compositionally biased region" description="Low complexity" evidence="1">
    <location>
        <begin position="182"/>
        <end position="193"/>
    </location>
</feature>
<protein>
    <recommendedName>
        <fullName evidence="6">Mid2 domain-containing protein</fullName>
    </recommendedName>
</protein>
<keyword evidence="3" id="KW-0732">Signal</keyword>
<organism evidence="4 5">
    <name type="scientific">Tuber borchii</name>
    <name type="common">White truffle</name>
    <dbReference type="NCBI Taxonomy" id="42251"/>
    <lineage>
        <taxon>Eukaryota</taxon>
        <taxon>Fungi</taxon>
        <taxon>Dikarya</taxon>
        <taxon>Ascomycota</taxon>
        <taxon>Pezizomycotina</taxon>
        <taxon>Pezizomycetes</taxon>
        <taxon>Pezizales</taxon>
        <taxon>Tuberaceae</taxon>
        <taxon>Tuber</taxon>
    </lineage>
</organism>
<feature type="region of interest" description="Disordered" evidence="1">
    <location>
        <begin position="251"/>
        <end position="273"/>
    </location>
</feature>
<keyword evidence="2" id="KW-1133">Transmembrane helix</keyword>
<gene>
    <name evidence="4" type="ORF">B9Z19DRAFT_1196320</name>
</gene>
<comment type="caution">
    <text evidence="4">The sequence shown here is derived from an EMBL/GenBank/DDBJ whole genome shotgun (WGS) entry which is preliminary data.</text>
</comment>
<evidence type="ECO:0000256" key="2">
    <source>
        <dbReference type="SAM" id="Phobius"/>
    </source>
</evidence>
<accession>A0A2T6ZFN8</accession>
<evidence type="ECO:0000313" key="5">
    <source>
        <dbReference type="Proteomes" id="UP000244722"/>
    </source>
</evidence>
<keyword evidence="2" id="KW-0812">Transmembrane</keyword>
<evidence type="ECO:0000313" key="4">
    <source>
        <dbReference type="EMBL" id="PUU74305.1"/>
    </source>
</evidence>
<evidence type="ECO:0008006" key="6">
    <source>
        <dbReference type="Google" id="ProtNLM"/>
    </source>
</evidence>
<feature type="region of interest" description="Disordered" evidence="1">
    <location>
        <begin position="145"/>
        <end position="204"/>
    </location>
</feature>
<dbReference type="Proteomes" id="UP000244722">
    <property type="component" value="Unassembled WGS sequence"/>
</dbReference>
<proteinExistence type="predicted"/>
<feature type="compositionally biased region" description="Pro residues" evidence="1">
    <location>
        <begin position="150"/>
        <end position="159"/>
    </location>
</feature>
<keyword evidence="5" id="KW-1185">Reference proteome</keyword>
<evidence type="ECO:0000256" key="3">
    <source>
        <dbReference type="SAM" id="SignalP"/>
    </source>
</evidence>
<reference evidence="4 5" key="1">
    <citation type="submission" date="2017-04" db="EMBL/GenBank/DDBJ databases">
        <title>Draft genome sequence of Tuber borchii Vittad., a whitish edible truffle.</title>
        <authorList>
            <consortium name="DOE Joint Genome Institute"/>
            <person name="Murat C."/>
            <person name="Kuo A."/>
            <person name="Barry K.W."/>
            <person name="Clum A."/>
            <person name="Dockter R.B."/>
            <person name="Fauchery L."/>
            <person name="Iotti M."/>
            <person name="Kohler A."/>
            <person name="Labutti K."/>
            <person name="Lindquist E.A."/>
            <person name="Lipzen A."/>
            <person name="Ohm R.A."/>
            <person name="Wang M."/>
            <person name="Grigoriev I.V."/>
            <person name="Zambonelli A."/>
            <person name="Martin F.M."/>
        </authorList>
    </citation>
    <scope>NUCLEOTIDE SEQUENCE [LARGE SCALE GENOMIC DNA]</scope>
    <source>
        <strain evidence="4 5">Tbo3840</strain>
    </source>
</reference>
<feature type="chain" id="PRO_5015452578" description="Mid2 domain-containing protein" evidence="3">
    <location>
        <begin position="37"/>
        <end position="273"/>
    </location>
</feature>
<feature type="signal peptide" evidence="3">
    <location>
        <begin position="1"/>
        <end position="36"/>
    </location>
</feature>
<dbReference type="OrthoDB" id="10584082at2759"/>
<sequence length="273" mass="29107">MSIAVVAAAGSRSHALMASVALLALLFMLLHAVAQGAAEAAFIGGGGVEVGRVMSCGLERRGELNNGLTRGVRANTPDTRKKELSEVIGHLNNSGRTALLFIIGTLAPLSILAIWVLKRMRKRPPGPGNDPERQVGEHCPAAYPLRLVSPLPPPSPSPSGPGSAITPPPPAHQNGRNKQLPKTKTSYTSSLTSIGASSTTPAKTGEAEIPYLPIFTRLKNKHETTRMGAERGEGGSSYLPIPVFTRLKNKHEGTNRMEQEEENGDPLLRQRWA</sequence>
<name>A0A2T6ZFN8_TUBBO</name>
<dbReference type="EMBL" id="NESQ01000307">
    <property type="protein sequence ID" value="PUU74305.1"/>
    <property type="molecule type" value="Genomic_DNA"/>
</dbReference>
<dbReference type="AlphaFoldDB" id="A0A2T6ZFN8"/>